<dbReference type="InterPro" id="IPR027417">
    <property type="entry name" value="P-loop_NTPase"/>
</dbReference>
<keyword evidence="2" id="KW-1185">Reference proteome</keyword>
<protein>
    <recommendedName>
        <fullName evidence="3">CpsD/CapB family tyrosine-protein kinase</fullName>
    </recommendedName>
</protein>
<sequence>MFHQVSRFVSRFRDLEQQEFLHTPEEERQWRALKDKLIAPHSIEEQPYSFGRSCVAVASLYPQAGASFIAANVAYAWAGKGIPVTLSEMPNAISYYYFALDYERRVHRLANPSTPAPLLLMQNNHLRIQIDPPLLQNESSHIDQAHWLLRTCKATPFVVIDVSSRWREEGTAQLFELADEIWIVFDADLARLTRLLLVEPPPSWWFTERKKIKLIANKWNDGLSRSRVMKKIEGTFSLWGPESGPVKVEHTLSLIDSEKAGEAQAKANLLLEQFPEEEHEFQSLIHTYKGRLL</sequence>
<dbReference type="Gene3D" id="3.40.50.300">
    <property type="entry name" value="P-loop containing nucleotide triphosphate hydrolases"/>
    <property type="match status" value="1"/>
</dbReference>
<evidence type="ECO:0000313" key="1">
    <source>
        <dbReference type="EMBL" id="WNC15004.1"/>
    </source>
</evidence>
<dbReference type="EMBL" id="CP134050">
    <property type="protein sequence ID" value="WNC15004.1"/>
    <property type="molecule type" value="Genomic_DNA"/>
</dbReference>
<accession>A0ABY9T542</accession>
<name>A0ABY9T542_BREBE</name>
<organism evidence="1 2">
    <name type="scientific">Brevibacillus brevis</name>
    <name type="common">Bacillus brevis</name>
    <dbReference type="NCBI Taxonomy" id="1393"/>
    <lineage>
        <taxon>Bacteria</taxon>
        <taxon>Bacillati</taxon>
        <taxon>Bacillota</taxon>
        <taxon>Bacilli</taxon>
        <taxon>Bacillales</taxon>
        <taxon>Paenibacillaceae</taxon>
        <taxon>Brevibacillus</taxon>
    </lineage>
</organism>
<evidence type="ECO:0008006" key="3">
    <source>
        <dbReference type="Google" id="ProtNLM"/>
    </source>
</evidence>
<dbReference type="Proteomes" id="UP001256827">
    <property type="component" value="Chromosome"/>
</dbReference>
<gene>
    <name evidence="1" type="ORF">RGB73_01030</name>
</gene>
<evidence type="ECO:0000313" key="2">
    <source>
        <dbReference type="Proteomes" id="UP001256827"/>
    </source>
</evidence>
<dbReference type="SUPFAM" id="SSF52540">
    <property type="entry name" value="P-loop containing nucleoside triphosphate hydrolases"/>
    <property type="match status" value="1"/>
</dbReference>
<proteinExistence type="predicted"/>
<dbReference type="RefSeq" id="WP_310767953.1">
    <property type="nucleotide sequence ID" value="NZ_CP134050.1"/>
</dbReference>
<reference evidence="1 2" key="1">
    <citation type="submission" date="2023-09" db="EMBL/GenBank/DDBJ databases">
        <title>Complete Genome and Methylome dissection of Bacillus brevis NEB573 original source of BbsI restriction endonuclease.</title>
        <authorList>
            <person name="Fomenkov A."/>
            <person name="Roberts R.D."/>
        </authorList>
    </citation>
    <scope>NUCLEOTIDE SEQUENCE [LARGE SCALE GENOMIC DNA]</scope>
    <source>
        <strain evidence="1 2">NEB573</strain>
    </source>
</reference>